<feature type="domain" description="Phage shock protein PspC N-terminal" evidence="7">
    <location>
        <begin position="8"/>
        <end position="64"/>
    </location>
</feature>
<gene>
    <name evidence="8" type="ORF">Q3O60_08715</name>
</gene>
<accession>A0ABT9GYX9</accession>
<keyword evidence="3 6" id="KW-0812">Transmembrane</keyword>
<evidence type="ECO:0000313" key="8">
    <source>
        <dbReference type="EMBL" id="MDP4536268.1"/>
    </source>
</evidence>
<dbReference type="PANTHER" id="PTHR33885">
    <property type="entry name" value="PHAGE SHOCK PROTEIN C"/>
    <property type="match status" value="1"/>
</dbReference>
<keyword evidence="4 6" id="KW-1133">Transmembrane helix</keyword>
<evidence type="ECO:0000256" key="1">
    <source>
        <dbReference type="ARBA" id="ARBA00004162"/>
    </source>
</evidence>
<evidence type="ECO:0000313" key="9">
    <source>
        <dbReference type="Proteomes" id="UP001231616"/>
    </source>
</evidence>
<dbReference type="EMBL" id="JAUZVZ010000010">
    <property type="protein sequence ID" value="MDP4536268.1"/>
    <property type="molecule type" value="Genomic_DNA"/>
</dbReference>
<evidence type="ECO:0000259" key="7">
    <source>
        <dbReference type="Pfam" id="PF04024"/>
    </source>
</evidence>
<proteinExistence type="predicted"/>
<evidence type="ECO:0000256" key="6">
    <source>
        <dbReference type="SAM" id="Phobius"/>
    </source>
</evidence>
<keyword evidence="2" id="KW-1003">Cell membrane</keyword>
<evidence type="ECO:0000256" key="3">
    <source>
        <dbReference type="ARBA" id="ARBA00022692"/>
    </source>
</evidence>
<feature type="transmembrane region" description="Helical" evidence="6">
    <location>
        <begin position="35"/>
        <end position="62"/>
    </location>
</feature>
<evidence type="ECO:0000256" key="4">
    <source>
        <dbReference type="ARBA" id="ARBA00022989"/>
    </source>
</evidence>
<evidence type="ECO:0000256" key="2">
    <source>
        <dbReference type="ARBA" id="ARBA00022475"/>
    </source>
</evidence>
<dbReference type="InterPro" id="IPR052027">
    <property type="entry name" value="PspC"/>
</dbReference>
<keyword evidence="5 6" id="KW-0472">Membrane</keyword>
<dbReference type="Proteomes" id="UP001231616">
    <property type="component" value="Unassembled WGS sequence"/>
</dbReference>
<evidence type="ECO:0000256" key="5">
    <source>
        <dbReference type="ARBA" id="ARBA00023136"/>
    </source>
</evidence>
<dbReference type="RefSeq" id="WP_305893534.1">
    <property type="nucleotide sequence ID" value="NZ_JAUZVZ010000010.1"/>
</dbReference>
<organism evidence="8 9">
    <name type="scientific">Alkalimonas collagenimarina</name>
    <dbReference type="NCBI Taxonomy" id="400390"/>
    <lineage>
        <taxon>Bacteria</taxon>
        <taxon>Pseudomonadati</taxon>
        <taxon>Pseudomonadota</taxon>
        <taxon>Gammaproteobacteria</taxon>
        <taxon>Alkalimonas</taxon>
    </lineage>
</organism>
<reference evidence="8 9" key="1">
    <citation type="submission" date="2023-08" db="EMBL/GenBank/DDBJ databases">
        <authorList>
            <person name="Joshi A."/>
            <person name="Thite S."/>
        </authorList>
    </citation>
    <scope>NUCLEOTIDE SEQUENCE [LARGE SCALE GENOMIC DNA]</scope>
    <source>
        <strain evidence="8 9">AC40</strain>
    </source>
</reference>
<protein>
    <submittedName>
        <fullName evidence="8">PspC domain-containing protein</fullName>
    </submittedName>
</protein>
<keyword evidence="9" id="KW-1185">Reference proteome</keyword>
<comment type="caution">
    <text evidence="8">The sequence shown here is derived from an EMBL/GenBank/DDBJ whole genome shotgun (WGS) entry which is preliminary data.</text>
</comment>
<dbReference type="PANTHER" id="PTHR33885:SF3">
    <property type="entry name" value="PHAGE SHOCK PROTEIN C"/>
    <property type="match status" value="1"/>
</dbReference>
<sequence>MREQYNQKLRLDRQHGKLAGVCAGFAKHYDHSVGLIRLMAIVLFICFPLAMLVAYGLAAMILPNY</sequence>
<dbReference type="InterPro" id="IPR007168">
    <property type="entry name" value="Phageshock_PspC_N"/>
</dbReference>
<dbReference type="Pfam" id="PF04024">
    <property type="entry name" value="PspC"/>
    <property type="match status" value="1"/>
</dbReference>
<comment type="subcellular location">
    <subcellularLocation>
        <location evidence="1">Cell membrane</location>
        <topology evidence="1">Single-pass membrane protein</topology>
    </subcellularLocation>
</comment>
<name>A0ABT9GYX9_9GAMM</name>